<sequence>MIKSLAYLGVRSPSYQEWERFGPEVLGLQVAGHGPDGAVRLRLDEVAQRIVIHPGERNAVAYIGWSVQDEAAAMTVARRVNAHGLEAVRAGAEECAERKVEGFVWFKDPSGFRHELSWGLHHTVAAFHPGRAISGFRTADQGLGHVVLAVQDLDEGDRFYREVMGFYPSDTVRDGPLVAHFYHLNGRHHSLAISALPTREVAFLHLMIEVNAIDDVGTAHDICQQREIPITTTLGKHSNDRMFSFYMYTPSCFRLEYGWGGLDVDPDLWTPRTYDKPSSWGHRRQHAELTALKLDEA</sequence>
<keyword evidence="3" id="KW-1185">Reference proteome</keyword>
<name>A0ABS7Y7C5_9BURK</name>
<gene>
    <name evidence="2" type="ORF">LE190_06560</name>
</gene>
<proteinExistence type="predicted"/>
<accession>A0ABS7Y7C5</accession>
<dbReference type="PROSITE" id="PS51819">
    <property type="entry name" value="VOC"/>
    <property type="match status" value="2"/>
</dbReference>
<reference evidence="2 3" key="1">
    <citation type="submission" date="2021-07" db="EMBL/GenBank/DDBJ databases">
        <title>Characterization of Violacein-producing bacteria and related species.</title>
        <authorList>
            <person name="Wilson H.S."/>
            <person name="De Leon M.E."/>
        </authorList>
    </citation>
    <scope>NUCLEOTIDE SEQUENCE [LARGE SCALE GENOMIC DNA]</scope>
    <source>
        <strain evidence="2 3">HSC-2F05</strain>
    </source>
</reference>
<evidence type="ECO:0000259" key="1">
    <source>
        <dbReference type="PROSITE" id="PS51819"/>
    </source>
</evidence>
<dbReference type="Proteomes" id="UP001198602">
    <property type="component" value="Unassembled WGS sequence"/>
</dbReference>
<dbReference type="Pfam" id="PF22632">
    <property type="entry name" value="BphC_D1"/>
    <property type="match status" value="1"/>
</dbReference>
<dbReference type="RefSeq" id="WP_225237925.1">
    <property type="nucleotide sequence ID" value="NZ_JAHYBX010000001.1"/>
</dbReference>
<dbReference type="Pfam" id="PF00903">
    <property type="entry name" value="Glyoxalase"/>
    <property type="match status" value="1"/>
</dbReference>
<dbReference type="SUPFAM" id="SSF54593">
    <property type="entry name" value="Glyoxalase/Bleomycin resistance protein/Dihydroxybiphenyl dioxygenase"/>
    <property type="match status" value="1"/>
</dbReference>
<evidence type="ECO:0000313" key="2">
    <source>
        <dbReference type="EMBL" id="MCA1855588.1"/>
    </source>
</evidence>
<dbReference type="EMBL" id="JAHYBX010000001">
    <property type="protein sequence ID" value="MCA1855588.1"/>
    <property type="molecule type" value="Genomic_DNA"/>
</dbReference>
<evidence type="ECO:0000313" key="3">
    <source>
        <dbReference type="Proteomes" id="UP001198602"/>
    </source>
</evidence>
<dbReference type="CDD" id="cd07252">
    <property type="entry name" value="BphC1-RGP6_N_like"/>
    <property type="match status" value="1"/>
</dbReference>
<protein>
    <submittedName>
        <fullName evidence="2">VOC family protein</fullName>
    </submittedName>
</protein>
<feature type="domain" description="VOC" evidence="1">
    <location>
        <begin position="4"/>
        <end position="119"/>
    </location>
</feature>
<dbReference type="Gene3D" id="3.10.180.10">
    <property type="entry name" value="2,3-Dihydroxybiphenyl 1,2-Dioxygenase, domain 1"/>
    <property type="match status" value="2"/>
</dbReference>
<feature type="domain" description="VOC" evidence="1">
    <location>
        <begin position="142"/>
        <end position="260"/>
    </location>
</feature>
<dbReference type="InterPro" id="IPR029068">
    <property type="entry name" value="Glyas_Bleomycin-R_OHBP_Dase"/>
</dbReference>
<dbReference type="InterPro" id="IPR004360">
    <property type="entry name" value="Glyas_Fos-R_dOase_dom"/>
</dbReference>
<organism evidence="2 3">
    <name type="scientific">Massilia hydrophila</name>
    <dbReference type="NCBI Taxonomy" id="3044279"/>
    <lineage>
        <taxon>Bacteria</taxon>
        <taxon>Pseudomonadati</taxon>
        <taxon>Pseudomonadota</taxon>
        <taxon>Betaproteobacteria</taxon>
        <taxon>Burkholderiales</taxon>
        <taxon>Oxalobacteraceae</taxon>
        <taxon>Telluria group</taxon>
        <taxon>Massilia</taxon>
    </lineage>
</organism>
<dbReference type="InterPro" id="IPR037523">
    <property type="entry name" value="VOC_core"/>
</dbReference>
<comment type="caution">
    <text evidence="2">The sequence shown here is derived from an EMBL/GenBank/DDBJ whole genome shotgun (WGS) entry which is preliminary data.</text>
</comment>
<dbReference type="CDD" id="cd07237">
    <property type="entry name" value="BphC1-RGP6_C_like"/>
    <property type="match status" value="1"/>
</dbReference>